<evidence type="ECO:0000256" key="2">
    <source>
        <dbReference type="ARBA" id="ARBA00022525"/>
    </source>
</evidence>
<feature type="region of interest" description="Disordered" evidence="3">
    <location>
        <begin position="90"/>
        <end position="164"/>
    </location>
</feature>
<proteinExistence type="predicted"/>
<feature type="compositionally biased region" description="Basic residues" evidence="3">
    <location>
        <begin position="111"/>
        <end position="123"/>
    </location>
</feature>
<dbReference type="Pfam" id="PF07771">
    <property type="entry name" value="TSGP1"/>
    <property type="match status" value="1"/>
</dbReference>
<dbReference type="AlphaFoldDB" id="A0A131Z5L8"/>
<protein>
    <submittedName>
        <fullName evidence="5">Basic tail secreted protein</fullName>
    </submittedName>
</protein>
<feature type="signal peptide" evidence="4">
    <location>
        <begin position="1"/>
        <end position="16"/>
    </location>
</feature>
<dbReference type="InterPro" id="IPR011694">
    <property type="entry name" value="Ixonnexin-like"/>
</dbReference>
<organism evidence="5">
    <name type="scientific">Rhipicephalus appendiculatus</name>
    <name type="common">Brown ear tick</name>
    <dbReference type="NCBI Taxonomy" id="34631"/>
    <lineage>
        <taxon>Eukaryota</taxon>
        <taxon>Metazoa</taxon>
        <taxon>Ecdysozoa</taxon>
        <taxon>Arthropoda</taxon>
        <taxon>Chelicerata</taxon>
        <taxon>Arachnida</taxon>
        <taxon>Acari</taxon>
        <taxon>Parasitiformes</taxon>
        <taxon>Ixodida</taxon>
        <taxon>Ixodoidea</taxon>
        <taxon>Ixodidae</taxon>
        <taxon>Rhipicephalinae</taxon>
        <taxon>Rhipicephalus</taxon>
        <taxon>Rhipicephalus</taxon>
    </lineage>
</organism>
<reference evidence="5" key="1">
    <citation type="journal article" date="2016" name="Ticks Tick Borne Dis.">
        <title>De novo assembly and annotation of the salivary gland transcriptome of Rhipicephalus appendiculatus male and female ticks during blood feeding.</title>
        <authorList>
            <person name="de Castro M.H."/>
            <person name="de Klerk D."/>
            <person name="Pienaar R."/>
            <person name="Latif A.A."/>
            <person name="Rees D.J."/>
            <person name="Mans B.J."/>
        </authorList>
    </citation>
    <scope>NUCLEOTIDE SEQUENCE</scope>
    <source>
        <tissue evidence="5">Salivary glands</tissue>
    </source>
</reference>
<evidence type="ECO:0000256" key="3">
    <source>
        <dbReference type="SAM" id="MobiDB-lite"/>
    </source>
</evidence>
<keyword evidence="2" id="KW-0964">Secreted</keyword>
<name>A0A131Z5L8_RHIAP</name>
<evidence type="ECO:0000313" key="5">
    <source>
        <dbReference type="EMBL" id="JAP86072.1"/>
    </source>
</evidence>
<feature type="compositionally biased region" description="Basic residues" evidence="3">
    <location>
        <begin position="133"/>
        <end position="156"/>
    </location>
</feature>
<sequence>MLAFACCALFFSSVLGTEFLDLKGDCPGPQRNPGSPVKSCDYYCSRDGGYVKGHFENGTGCEYNGEVGMCLDVEGETSCYSPEDPYVEVWKGNGTLNTKAPATKAPESKTKKPKKPKKTKKPKPSSSTTPKTKVTKSKKPKTTKNSTKKSSTKRPKKETTQVEW</sequence>
<evidence type="ECO:0000256" key="4">
    <source>
        <dbReference type="SAM" id="SignalP"/>
    </source>
</evidence>
<evidence type="ECO:0000256" key="1">
    <source>
        <dbReference type="ARBA" id="ARBA00004613"/>
    </source>
</evidence>
<dbReference type="EMBL" id="GEDV01002485">
    <property type="protein sequence ID" value="JAP86072.1"/>
    <property type="molecule type" value="Transcribed_RNA"/>
</dbReference>
<feature type="chain" id="PRO_5007286864" evidence="4">
    <location>
        <begin position="17"/>
        <end position="164"/>
    </location>
</feature>
<keyword evidence="4" id="KW-0732">Signal</keyword>
<dbReference type="GO" id="GO:0005576">
    <property type="term" value="C:extracellular region"/>
    <property type="evidence" value="ECO:0007669"/>
    <property type="project" value="UniProtKB-SubCell"/>
</dbReference>
<comment type="subcellular location">
    <subcellularLocation>
        <location evidence="1">Secreted</location>
    </subcellularLocation>
</comment>
<accession>A0A131Z5L8</accession>